<name>A0A0G0MKY1_9BACT</name>
<evidence type="ECO:0000313" key="3">
    <source>
        <dbReference type="EMBL" id="KKR04644.1"/>
    </source>
</evidence>
<evidence type="ECO:0000256" key="1">
    <source>
        <dbReference type="SAM" id="MobiDB-lite"/>
    </source>
</evidence>
<keyword evidence="2" id="KW-0812">Transmembrane</keyword>
<dbReference type="EMBL" id="LBWG01000005">
    <property type="protein sequence ID" value="KKR04644.1"/>
    <property type="molecule type" value="Genomic_DNA"/>
</dbReference>
<sequence>MNEQNIPQINEPVQSSKNIWITIIAVVLTAIIVGGVVHAWQKIRLQSIEQSLQQQINTLQSQIESLQQTTPPVATTPETTQVPTQSTGETASWQTYENKELEFSFRYPASYGNFQISINNGETGKKFTGNFQNNNHFSIGGITADYSSGRSAYFLDFVKYLNEGGKYYHLMALDKKWLVEPTKILTADGQKILIVNGDSYVEERNVQGPTINPGSNGGALINMSGSGEFKGIAVWNDDVNDLPQSDFEEILMTFKFTK</sequence>
<dbReference type="Proteomes" id="UP000033935">
    <property type="component" value="Unassembled WGS sequence"/>
</dbReference>
<accession>A0A0G0MKY1</accession>
<evidence type="ECO:0000313" key="4">
    <source>
        <dbReference type="Proteomes" id="UP000033935"/>
    </source>
</evidence>
<protein>
    <submittedName>
        <fullName evidence="3">Uncharacterized protein</fullName>
    </submittedName>
</protein>
<keyword evidence="2" id="KW-0472">Membrane</keyword>
<organism evidence="3 4">
    <name type="scientific">Candidatus Uhrbacteria bacterium GW2011_GWF2_39_13</name>
    <dbReference type="NCBI Taxonomy" id="1618995"/>
    <lineage>
        <taxon>Bacteria</taxon>
        <taxon>Candidatus Uhriibacteriota</taxon>
    </lineage>
</organism>
<dbReference type="SUPFAM" id="SSF54523">
    <property type="entry name" value="Pili subunits"/>
    <property type="match status" value="1"/>
</dbReference>
<feature type="transmembrane region" description="Helical" evidence="2">
    <location>
        <begin position="19"/>
        <end position="40"/>
    </location>
</feature>
<keyword evidence="2" id="KW-1133">Transmembrane helix</keyword>
<proteinExistence type="predicted"/>
<evidence type="ECO:0000256" key="2">
    <source>
        <dbReference type="SAM" id="Phobius"/>
    </source>
</evidence>
<comment type="caution">
    <text evidence="3">The sequence shown here is derived from an EMBL/GenBank/DDBJ whole genome shotgun (WGS) entry which is preliminary data.</text>
</comment>
<dbReference type="AlphaFoldDB" id="A0A0G0MKY1"/>
<dbReference type="InterPro" id="IPR045584">
    <property type="entry name" value="Pilin-like"/>
</dbReference>
<gene>
    <name evidence="3" type="ORF">UT30_C0005G0047</name>
</gene>
<reference evidence="3 4" key="1">
    <citation type="journal article" date="2015" name="Nature">
        <title>rRNA introns, odd ribosomes, and small enigmatic genomes across a large radiation of phyla.</title>
        <authorList>
            <person name="Brown C.T."/>
            <person name="Hug L.A."/>
            <person name="Thomas B.C."/>
            <person name="Sharon I."/>
            <person name="Castelle C.J."/>
            <person name="Singh A."/>
            <person name="Wilkins M.J."/>
            <person name="Williams K.H."/>
            <person name="Banfield J.F."/>
        </authorList>
    </citation>
    <scope>NUCLEOTIDE SEQUENCE [LARGE SCALE GENOMIC DNA]</scope>
</reference>
<feature type="compositionally biased region" description="Low complexity" evidence="1">
    <location>
        <begin position="67"/>
        <end position="87"/>
    </location>
</feature>
<feature type="region of interest" description="Disordered" evidence="1">
    <location>
        <begin position="67"/>
        <end position="90"/>
    </location>
</feature>